<proteinExistence type="inferred from homology"/>
<comment type="catalytic activity">
    <reaction evidence="7">
        <text>alpha-D-xylose = alpha-D-xylulofuranose</text>
        <dbReference type="Rhea" id="RHEA:22816"/>
        <dbReference type="ChEBI" id="CHEBI:28518"/>
        <dbReference type="ChEBI" id="CHEBI:188998"/>
        <dbReference type="EC" id="5.3.1.5"/>
    </reaction>
</comment>
<evidence type="ECO:0000256" key="7">
    <source>
        <dbReference type="RuleBase" id="RU000609"/>
    </source>
</evidence>
<dbReference type="PANTHER" id="PTHR30268:SF0">
    <property type="entry name" value="L-RHAMNOSE ISOMERASE"/>
    <property type="match status" value="1"/>
</dbReference>
<dbReference type="PRINTS" id="PR00688">
    <property type="entry name" value="XYLOSISMRASE"/>
</dbReference>
<keyword evidence="11" id="KW-1185">Reference proteome</keyword>
<dbReference type="GO" id="GO:0009045">
    <property type="term" value="F:xylose isomerase activity"/>
    <property type="evidence" value="ECO:0007669"/>
    <property type="project" value="UniProtKB-EC"/>
</dbReference>
<evidence type="ECO:0000256" key="2">
    <source>
        <dbReference type="ARBA" id="ARBA00022490"/>
    </source>
</evidence>
<keyword evidence="6 7" id="KW-0119">Carbohydrate metabolism</keyword>
<protein>
    <recommendedName>
        <fullName evidence="7">Xylose isomerase</fullName>
        <ecNumber evidence="7">5.3.1.5</ecNumber>
    </recommendedName>
</protein>
<dbReference type="Pfam" id="PF01261">
    <property type="entry name" value="AP_endonuc_2"/>
    <property type="match status" value="1"/>
</dbReference>
<organism evidence="10 11">
    <name type="scientific">Mesorhizobium ventifaucium</name>
    <dbReference type="NCBI Taxonomy" id="666020"/>
    <lineage>
        <taxon>Bacteria</taxon>
        <taxon>Pseudomonadati</taxon>
        <taxon>Pseudomonadota</taxon>
        <taxon>Alphaproteobacteria</taxon>
        <taxon>Hyphomicrobiales</taxon>
        <taxon>Phyllobacteriaceae</taxon>
        <taxon>Mesorhizobium</taxon>
    </lineage>
</organism>
<evidence type="ECO:0000313" key="10">
    <source>
        <dbReference type="EMBL" id="CAH2406503.1"/>
    </source>
</evidence>
<keyword evidence="2" id="KW-0963">Cytoplasm</keyword>
<feature type="domain" description="Xylose isomerase-like TIM barrel" evidence="9">
    <location>
        <begin position="49"/>
        <end position="270"/>
    </location>
</feature>
<evidence type="ECO:0000256" key="3">
    <source>
        <dbReference type="ARBA" id="ARBA00022723"/>
    </source>
</evidence>
<comment type="caution">
    <text evidence="10">The sequence shown here is derived from an EMBL/GenBank/DDBJ whole genome shotgun (WGS) entry which is preliminary data.</text>
</comment>
<dbReference type="RefSeq" id="WP_254027601.1">
    <property type="nucleotide sequence ID" value="NZ_CAKXZS010000046.1"/>
</dbReference>
<evidence type="ECO:0000259" key="9">
    <source>
        <dbReference type="Pfam" id="PF01261"/>
    </source>
</evidence>
<comment type="subunit">
    <text evidence="8">Homotetramer.</text>
</comment>
<keyword evidence="5 7" id="KW-0413">Isomerase</keyword>
<accession>A0ABM9EBC0</accession>
<dbReference type="InterPro" id="IPR013022">
    <property type="entry name" value="Xyl_isomerase-like_TIM-brl"/>
</dbReference>
<dbReference type="Proteomes" id="UP001152604">
    <property type="component" value="Unassembled WGS sequence"/>
</dbReference>
<evidence type="ECO:0000256" key="6">
    <source>
        <dbReference type="ARBA" id="ARBA00023277"/>
    </source>
</evidence>
<evidence type="ECO:0000256" key="4">
    <source>
        <dbReference type="ARBA" id="ARBA00023211"/>
    </source>
</evidence>
<dbReference type="InterPro" id="IPR050337">
    <property type="entry name" value="L-rhamnose_isomerase"/>
</dbReference>
<dbReference type="PROSITE" id="PS51415">
    <property type="entry name" value="XYLOSE_ISOMERASE"/>
    <property type="match status" value="1"/>
</dbReference>
<reference evidence="10" key="1">
    <citation type="submission" date="2022-03" db="EMBL/GenBank/DDBJ databases">
        <authorList>
            <person name="Brunel B."/>
        </authorList>
    </citation>
    <scope>NUCLEOTIDE SEQUENCE</scope>
    <source>
        <strain evidence="10">STM4922sample</strain>
    </source>
</reference>
<keyword evidence="4" id="KW-0464">Manganese</keyword>
<comment type="subcellular location">
    <subcellularLocation>
        <location evidence="1 8">Cytoplasm</location>
    </subcellularLocation>
</comment>
<dbReference type="Gene3D" id="3.20.20.150">
    <property type="entry name" value="Divalent-metal-dependent TIM barrel enzymes"/>
    <property type="match status" value="1"/>
</dbReference>
<dbReference type="InterPro" id="IPR001998">
    <property type="entry name" value="Xylose_isomerase"/>
</dbReference>
<name>A0ABM9EBC0_9HYPH</name>
<gene>
    <name evidence="10" type="ORF">MES4922_500052</name>
</gene>
<dbReference type="EMBL" id="CAKXZS010000046">
    <property type="protein sequence ID" value="CAH2406503.1"/>
    <property type="molecule type" value="Genomic_DNA"/>
</dbReference>
<comment type="similarity">
    <text evidence="7">Belongs to the xylose isomerase family.</text>
</comment>
<keyword evidence="7" id="KW-0859">Xylose metabolism</keyword>
<evidence type="ECO:0000256" key="5">
    <source>
        <dbReference type="ARBA" id="ARBA00023235"/>
    </source>
</evidence>
<evidence type="ECO:0000256" key="1">
    <source>
        <dbReference type="ARBA" id="ARBA00004496"/>
    </source>
</evidence>
<dbReference type="EC" id="5.3.1.5" evidence="7"/>
<dbReference type="InterPro" id="IPR036237">
    <property type="entry name" value="Xyl_isomerase-like_sf"/>
</dbReference>
<evidence type="ECO:0000313" key="11">
    <source>
        <dbReference type="Proteomes" id="UP001152604"/>
    </source>
</evidence>
<dbReference type="PANTHER" id="PTHR30268">
    <property type="entry name" value="L-RHAMNOSE ISOMERASE"/>
    <property type="match status" value="1"/>
</dbReference>
<evidence type="ECO:0000256" key="8">
    <source>
        <dbReference type="RuleBase" id="RU000610"/>
    </source>
</evidence>
<keyword evidence="3 7" id="KW-0479">Metal-binding</keyword>
<sequence>MTANRFATRLNSFASRPQAEWPDLVGKPSMLQMAARAAKVAGLTDLDLNFPDHVDEKPAEMARQLGDLGLSINGFAMRYYSNPAFKLGAFTNPDPAVRREAIDLTKAGIDAAREAGANLMTLWLGQDGFDYTFQADYATLWQHEIYGIREVAVHDPDCQISLEYKPNEPRSYSLMPDAATTLLAIRDIGLPNLGVTLDFAHVLYADEQPAFAAALVARHSKLLGVHLNDGYAKRDDGLMVGAVHTLQTIELLRQIRRDGYAGAIYFDTFPDMTGLDPVHECEVNIATVKRMLRVVDRLERDNRLSTAIDRQDAVASQAIIQEAMLGPDS</sequence>
<dbReference type="SUPFAM" id="SSF51658">
    <property type="entry name" value="Xylose isomerase-like"/>
    <property type="match status" value="1"/>
</dbReference>